<protein>
    <recommendedName>
        <fullName evidence="3">PA14 domain-containing protein</fullName>
    </recommendedName>
</protein>
<evidence type="ECO:0000259" key="3">
    <source>
        <dbReference type="PROSITE" id="PS51820"/>
    </source>
</evidence>
<dbReference type="GO" id="GO:0004553">
    <property type="term" value="F:hydrolase activity, hydrolyzing O-glycosyl compounds"/>
    <property type="evidence" value="ECO:0007669"/>
    <property type="project" value="InterPro"/>
</dbReference>
<dbReference type="GO" id="GO:0005975">
    <property type="term" value="P:carbohydrate metabolic process"/>
    <property type="evidence" value="ECO:0007669"/>
    <property type="project" value="InterPro"/>
</dbReference>
<evidence type="ECO:0000256" key="1">
    <source>
        <dbReference type="ARBA" id="ARBA00022801"/>
    </source>
</evidence>
<dbReference type="PANTHER" id="PTHR42732:SF2">
    <property type="entry name" value="BETA-MANNOSIDASE"/>
    <property type="match status" value="1"/>
</dbReference>
<dbReference type="Proteomes" id="UP000248544">
    <property type="component" value="Unassembled WGS sequence"/>
</dbReference>
<sequence>MTALRRTSSVLLALLLAFAWQSVPTASSDRADRADAAERNGLRGDYYLSSGAGRFDFAEHKATIVDPAIEPADLNPVFKLLTGREDDVTVRWTGRIAPKYSETYTFSMVGDNGYRLWIDGRPVIDHWVDDWDREQVGVPIALQAGRKYDIKIEYFEHYGGANLRLRWQSPSQAKEIVPVGALFLPEGHDPPGPESAAVGASGTSVTLDFAEDLAALPAGAHDKLVVMVSGTAWPARSARLRRGDPSVVELTLAHAVPKQAGDNVRASYDGRGGITLAGGDPLPKYDLAAVVNGSDHTIRTRWAKDVDRYDPLPEYPRPQLARSSWRSLNGVWQFAAAGPGEAPPFGRDLAERIVVPYPVESLLSGLQRHEERMFYRRTFTVPRDWKVRGKSGDRLLLHLDAVDWESIVYVNGKQVGTHKGGYDRFTVDVTDALRRHGAQELVVAVYDPTDQGRQPLGKQRLNPGGIMYTPASGIWQPVWMEPVPRTRVESPATVPDVPGQALKVTVDGTPGATAVVTARAGRRVVGRVSGPTGAELAYCCSASSRA</sequence>
<keyword evidence="1" id="KW-0378">Hydrolase</keyword>
<accession>A0A2W2FQV7</accession>
<dbReference type="Gene3D" id="3.90.182.10">
    <property type="entry name" value="Toxin - Anthrax Protective Antigen,domain 1"/>
    <property type="match status" value="1"/>
</dbReference>
<organism evidence="4 5">
    <name type="scientific">Spongiactinospora gelatinilytica</name>
    <dbReference type="NCBI Taxonomy" id="2666298"/>
    <lineage>
        <taxon>Bacteria</taxon>
        <taxon>Bacillati</taxon>
        <taxon>Actinomycetota</taxon>
        <taxon>Actinomycetes</taxon>
        <taxon>Streptosporangiales</taxon>
        <taxon>Streptosporangiaceae</taxon>
        <taxon>Spongiactinospora</taxon>
    </lineage>
</organism>
<dbReference type="PANTHER" id="PTHR42732">
    <property type="entry name" value="BETA-GALACTOSIDASE"/>
    <property type="match status" value="1"/>
</dbReference>
<dbReference type="RefSeq" id="WP_111169554.1">
    <property type="nucleotide sequence ID" value="NZ_POUA01000200.1"/>
</dbReference>
<evidence type="ECO:0000313" key="4">
    <source>
        <dbReference type="EMBL" id="PZG39776.1"/>
    </source>
</evidence>
<gene>
    <name evidence="4" type="ORF">C1I98_23235</name>
</gene>
<proteinExistence type="predicted"/>
<dbReference type="Pfam" id="PF07691">
    <property type="entry name" value="PA14"/>
    <property type="match status" value="1"/>
</dbReference>
<evidence type="ECO:0000313" key="5">
    <source>
        <dbReference type="Proteomes" id="UP000248544"/>
    </source>
</evidence>
<dbReference type="Gene3D" id="2.60.120.260">
    <property type="entry name" value="Galactose-binding domain-like"/>
    <property type="match status" value="1"/>
</dbReference>
<dbReference type="InterPro" id="IPR011658">
    <property type="entry name" value="PA14_dom"/>
</dbReference>
<reference evidence="4 5" key="1">
    <citation type="submission" date="2018-01" db="EMBL/GenBank/DDBJ databases">
        <title>Draft genome sequence of Sphaerisporangium sp. 7K107.</title>
        <authorList>
            <person name="Sahin N."/>
            <person name="Saygin H."/>
            <person name="Ay H."/>
        </authorList>
    </citation>
    <scope>NUCLEOTIDE SEQUENCE [LARGE SCALE GENOMIC DNA]</scope>
    <source>
        <strain evidence="4 5">7K107</strain>
    </source>
</reference>
<dbReference type="SUPFAM" id="SSF56988">
    <property type="entry name" value="Anthrax protective antigen"/>
    <property type="match status" value="1"/>
</dbReference>
<feature type="domain" description="PA14" evidence="3">
    <location>
        <begin position="37"/>
        <end position="181"/>
    </location>
</feature>
<name>A0A2W2FQV7_9ACTN</name>
<dbReference type="SUPFAM" id="SSF49785">
    <property type="entry name" value="Galactose-binding domain-like"/>
    <property type="match status" value="1"/>
</dbReference>
<dbReference type="PROSITE" id="PS51820">
    <property type="entry name" value="PA14"/>
    <property type="match status" value="1"/>
</dbReference>
<dbReference type="InterPro" id="IPR051913">
    <property type="entry name" value="GH2_Domain-Containing"/>
</dbReference>
<dbReference type="InterPro" id="IPR054593">
    <property type="entry name" value="Beta-mannosidase-like_N2"/>
</dbReference>
<dbReference type="InterPro" id="IPR008979">
    <property type="entry name" value="Galactose-bd-like_sf"/>
</dbReference>
<dbReference type="AlphaFoldDB" id="A0A2W2FQV7"/>
<dbReference type="EMBL" id="POUA01000200">
    <property type="protein sequence ID" value="PZG39776.1"/>
    <property type="molecule type" value="Genomic_DNA"/>
</dbReference>
<dbReference type="InterPro" id="IPR037524">
    <property type="entry name" value="PA14/GLEYA"/>
</dbReference>
<comment type="caution">
    <text evidence="4">The sequence shown here is derived from an EMBL/GenBank/DDBJ whole genome shotgun (WGS) entry which is preliminary data.</text>
</comment>
<feature type="signal peptide" evidence="2">
    <location>
        <begin position="1"/>
        <end position="22"/>
    </location>
</feature>
<evidence type="ECO:0000256" key="2">
    <source>
        <dbReference type="SAM" id="SignalP"/>
    </source>
</evidence>
<keyword evidence="2" id="KW-0732">Signal</keyword>
<feature type="chain" id="PRO_5038742905" description="PA14 domain-containing protein" evidence="2">
    <location>
        <begin position="23"/>
        <end position="546"/>
    </location>
</feature>
<dbReference type="SMART" id="SM00758">
    <property type="entry name" value="PA14"/>
    <property type="match status" value="1"/>
</dbReference>
<dbReference type="Pfam" id="PF22666">
    <property type="entry name" value="Glyco_hydro_2_N2"/>
    <property type="match status" value="1"/>
</dbReference>
<keyword evidence="5" id="KW-1185">Reference proteome</keyword>